<comment type="similarity">
    <text evidence="2">Belongs to the UPF0057 (PMP3) family.</text>
</comment>
<comment type="subcellular location">
    <subcellularLocation>
        <location evidence="1">Membrane</location>
    </subcellularLocation>
</comment>
<dbReference type="GO" id="GO:0016020">
    <property type="term" value="C:membrane"/>
    <property type="evidence" value="ECO:0007669"/>
    <property type="project" value="UniProtKB-SubCell"/>
</dbReference>
<proteinExistence type="inferred from homology"/>
<organism evidence="7 8">
    <name type="scientific">Colletotrichum musicola</name>
    <dbReference type="NCBI Taxonomy" id="2175873"/>
    <lineage>
        <taxon>Eukaryota</taxon>
        <taxon>Fungi</taxon>
        <taxon>Dikarya</taxon>
        <taxon>Ascomycota</taxon>
        <taxon>Pezizomycotina</taxon>
        <taxon>Sordariomycetes</taxon>
        <taxon>Hypocreomycetidae</taxon>
        <taxon>Glomerellales</taxon>
        <taxon>Glomerellaceae</taxon>
        <taxon>Colletotrichum</taxon>
        <taxon>Colletotrichum orchidearum species complex</taxon>
    </lineage>
</organism>
<evidence type="ECO:0000313" key="8">
    <source>
        <dbReference type="Proteomes" id="UP000639643"/>
    </source>
</evidence>
<dbReference type="EMBL" id="WIGM01000019">
    <property type="protein sequence ID" value="KAF6844334.1"/>
    <property type="molecule type" value="Genomic_DNA"/>
</dbReference>
<gene>
    <name evidence="7" type="ORF">CMUS01_01209</name>
</gene>
<protein>
    <submittedName>
        <fullName evidence="7">Uncharacterized protein</fullName>
    </submittedName>
</protein>
<keyword evidence="8" id="KW-1185">Reference proteome</keyword>
<keyword evidence="3 6" id="KW-0812">Transmembrane</keyword>
<feature type="transmembrane region" description="Helical" evidence="6">
    <location>
        <begin position="7"/>
        <end position="30"/>
    </location>
</feature>
<dbReference type="InterPro" id="IPR000612">
    <property type="entry name" value="PMP3"/>
</dbReference>
<evidence type="ECO:0000256" key="6">
    <source>
        <dbReference type="SAM" id="Phobius"/>
    </source>
</evidence>
<evidence type="ECO:0000256" key="4">
    <source>
        <dbReference type="ARBA" id="ARBA00022989"/>
    </source>
</evidence>
<dbReference type="Proteomes" id="UP000639643">
    <property type="component" value="Unassembled WGS sequence"/>
</dbReference>
<name>A0A8H6U899_9PEZI</name>
<evidence type="ECO:0000313" key="7">
    <source>
        <dbReference type="EMBL" id="KAF6844334.1"/>
    </source>
</evidence>
<keyword evidence="5 6" id="KW-0472">Membrane</keyword>
<feature type="transmembrane region" description="Helical" evidence="6">
    <location>
        <begin position="36"/>
        <end position="52"/>
    </location>
</feature>
<sequence length="117" mass="13159">MRSRTRTTLSIILLCLLNLFVPPLAVYLASEDLREVLITLLLWILWFLRHLLHRQVMSGDGRSSGGWDTGHGKGFEKQSGFRVAAGQIISMSQHRQPIRESTESTCHQHGLLNPAIA</sequence>
<dbReference type="Pfam" id="PF01679">
    <property type="entry name" value="Pmp3"/>
    <property type="match status" value="1"/>
</dbReference>
<evidence type="ECO:0000256" key="1">
    <source>
        <dbReference type="ARBA" id="ARBA00004370"/>
    </source>
</evidence>
<reference evidence="7" key="1">
    <citation type="journal article" date="2020" name="Phytopathology">
        <title>Genome Sequence Resources of Colletotrichum truncatum, C. plurivorum, C. musicola, and C. sojae: Four Species Pathogenic to Soybean (Glycine max).</title>
        <authorList>
            <person name="Rogerio F."/>
            <person name="Boufleur T.R."/>
            <person name="Ciampi-Guillardi M."/>
            <person name="Sukno S.A."/>
            <person name="Thon M.R."/>
            <person name="Massola Junior N.S."/>
            <person name="Baroncelli R."/>
        </authorList>
    </citation>
    <scope>NUCLEOTIDE SEQUENCE</scope>
    <source>
        <strain evidence="7">LFN0074</strain>
    </source>
</reference>
<accession>A0A8H6U899</accession>
<evidence type="ECO:0000256" key="5">
    <source>
        <dbReference type="ARBA" id="ARBA00023136"/>
    </source>
</evidence>
<evidence type="ECO:0000256" key="3">
    <source>
        <dbReference type="ARBA" id="ARBA00022692"/>
    </source>
</evidence>
<evidence type="ECO:0000256" key="2">
    <source>
        <dbReference type="ARBA" id="ARBA00009530"/>
    </source>
</evidence>
<keyword evidence="4 6" id="KW-1133">Transmembrane helix</keyword>
<comment type="caution">
    <text evidence="7">The sequence shown here is derived from an EMBL/GenBank/DDBJ whole genome shotgun (WGS) entry which is preliminary data.</text>
</comment>
<dbReference type="AlphaFoldDB" id="A0A8H6U899"/>